<proteinExistence type="predicted"/>
<name>A0AAC9FDK1_AMIAI</name>
<evidence type="ECO:0000313" key="2">
    <source>
        <dbReference type="EMBL" id="MBB3704115.1"/>
    </source>
</evidence>
<evidence type="ECO:0000313" key="4">
    <source>
        <dbReference type="Proteomes" id="UP000577697"/>
    </source>
</evidence>
<organism evidence="1 3">
    <name type="scientific">Aminobacter aminovorans</name>
    <name type="common">Chelatobacter heintzii</name>
    <dbReference type="NCBI Taxonomy" id="83263"/>
    <lineage>
        <taxon>Bacteria</taxon>
        <taxon>Pseudomonadati</taxon>
        <taxon>Pseudomonadota</taxon>
        <taxon>Alphaproteobacteria</taxon>
        <taxon>Hyphomicrobiales</taxon>
        <taxon>Phyllobacteriaceae</taxon>
        <taxon>Aminobacter</taxon>
    </lineage>
</organism>
<dbReference type="RefSeq" id="WP_067959897.1">
    <property type="nucleotide sequence ID" value="NZ_CP015005.1"/>
</dbReference>
<evidence type="ECO:0000313" key="3">
    <source>
        <dbReference type="Proteomes" id="UP000075755"/>
    </source>
</evidence>
<gene>
    <name evidence="1" type="ORF">AA2016_2612</name>
    <name evidence="2" type="ORF">FHS67_000409</name>
</gene>
<dbReference type="KEGG" id="aak:AA2016_2612"/>
<dbReference type="EMBL" id="CP015005">
    <property type="protein sequence ID" value="AMS41537.1"/>
    <property type="molecule type" value="Genomic_DNA"/>
</dbReference>
<protein>
    <submittedName>
        <fullName evidence="1">Uncharacterized protein</fullName>
    </submittedName>
</protein>
<evidence type="ECO:0000313" key="1">
    <source>
        <dbReference type="EMBL" id="AMS41537.1"/>
    </source>
</evidence>
<dbReference type="EMBL" id="JACICB010000001">
    <property type="protein sequence ID" value="MBB3704115.1"/>
    <property type="molecule type" value="Genomic_DNA"/>
</dbReference>
<dbReference type="Proteomes" id="UP000075755">
    <property type="component" value="Chromosome"/>
</dbReference>
<sequence length="93" mass="10509">MLEQIGIPAARVRLTWFGGDPEPTDGVYSTTARFEEDVDWPSGETWSVVLAFDRGNVSAYFLSVLAPHQRLRAGRQFEMYECTRRTALVEVLA</sequence>
<reference evidence="2 4" key="2">
    <citation type="submission" date="2020-08" db="EMBL/GenBank/DDBJ databases">
        <title>Genomic Encyclopedia of Type Strains, Phase IV (KMG-IV): sequencing the most valuable type-strain genomes for metagenomic binning, comparative biology and taxonomic classification.</title>
        <authorList>
            <person name="Goeker M."/>
        </authorList>
    </citation>
    <scope>NUCLEOTIDE SEQUENCE [LARGE SCALE GENOMIC DNA]</scope>
    <source>
        <strain evidence="2 4">DSM 10368</strain>
    </source>
</reference>
<reference evidence="1 3" key="1">
    <citation type="submission" date="2016-03" db="EMBL/GenBank/DDBJ databases">
        <title>Complete genome of Aminobacter aminovorans KCTC 2477.</title>
        <authorList>
            <person name="Kim K.M."/>
        </authorList>
    </citation>
    <scope>NUCLEOTIDE SEQUENCE [LARGE SCALE GENOMIC DNA]</scope>
    <source>
        <strain evidence="1 3">KCTC 2477</strain>
    </source>
</reference>
<accession>A0AAC9FDK1</accession>
<dbReference type="AlphaFoldDB" id="A0AAC9FDK1"/>
<dbReference type="Proteomes" id="UP000577697">
    <property type="component" value="Unassembled WGS sequence"/>
</dbReference>
<keyword evidence="4" id="KW-1185">Reference proteome</keyword>